<evidence type="ECO:0000256" key="5">
    <source>
        <dbReference type="ARBA" id="ARBA00022989"/>
    </source>
</evidence>
<dbReference type="Proteomes" id="UP001558713">
    <property type="component" value="Unassembled WGS sequence"/>
</dbReference>
<name>A0ABD0ZVM6_CARAN</name>
<evidence type="ECO:0000313" key="9">
    <source>
        <dbReference type="Proteomes" id="UP001558713"/>
    </source>
</evidence>
<keyword evidence="4 7" id="KW-0812">Transmembrane</keyword>
<gene>
    <name evidence="8" type="ORF">V5N11_001779</name>
</gene>
<sequence length="371" mass="42440">MQSNSQEQFVQIPLHIDHNQTNDSNRRHNKWLTIIICMILAVTGQCIARILENYYFLHRNTSRRYVVLTQSLLQVIGFPILLFPFLLFLFKKQKQLLITSGGISRKQLAILYLIICSYMFSQAIFSTSKHRIPFRAFTLIYTTQLFFTVTFSILIFSKKIKFNRWMIISLIFAVFAGALSFSAGSSIYKGKKYNRWVIYTAFCAALFFSLLLCTIRSVFDSLISICNASTRRKQPSFAVVLELLIFSSFLTTVILVAVFFVSGEHHNIKRDMDGFSKGKTAYVRTMVGQAAAWQTYWVGIVGLVFAVSAVFSNVISVCTWPLVSLFVVFFHYRDDRYDVFTGIALAMATLSVASYLYVIHKDKCNGEEDTS</sequence>
<evidence type="ECO:0000256" key="4">
    <source>
        <dbReference type="ARBA" id="ARBA00022692"/>
    </source>
</evidence>
<proteinExistence type="inferred from homology"/>
<feature type="transmembrane region" description="Helical" evidence="7">
    <location>
        <begin position="134"/>
        <end position="156"/>
    </location>
</feature>
<dbReference type="SUPFAM" id="SSF103481">
    <property type="entry name" value="Multidrug resistance efflux transporter EmrE"/>
    <property type="match status" value="1"/>
</dbReference>
<keyword evidence="9" id="KW-1185">Reference proteome</keyword>
<feature type="transmembrane region" description="Helical" evidence="7">
    <location>
        <begin position="31"/>
        <end position="51"/>
    </location>
</feature>
<comment type="similarity">
    <text evidence="2 7">Belongs to the purine permeases (TC 2.A.7.14) family.</text>
</comment>
<feature type="transmembrane region" description="Helical" evidence="7">
    <location>
        <begin position="314"/>
        <end position="333"/>
    </location>
</feature>
<dbReference type="InterPro" id="IPR037185">
    <property type="entry name" value="EmrE-like"/>
</dbReference>
<feature type="transmembrane region" description="Helical" evidence="7">
    <location>
        <begin position="196"/>
        <end position="219"/>
    </location>
</feature>
<evidence type="ECO:0000313" key="8">
    <source>
        <dbReference type="EMBL" id="KAL1198619.1"/>
    </source>
</evidence>
<reference evidence="8 9" key="1">
    <citation type="submission" date="2024-04" db="EMBL/GenBank/DDBJ databases">
        <title>Genome assembly C_amara_ONT_v2.</title>
        <authorList>
            <person name="Yant L."/>
            <person name="Moore C."/>
            <person name="Slenker M."/>
        </authorList>
    </citation>
    <scope>NUCLEOTIDE SEQUENCE [LARGE SCALE GENOMIC DNA]</scope>
    <source>
        <tissue evidence="8">Leaf</tissue>
    </source>
</reference>
<feature type="transmembrane region" description="Helical" evidence="7">
    <location>
        <begin position="281"/>
        <end position="307"/>
    </location>
</feature>
<evidence type="ECO:0000256" key="2">
    <source>
        <dbReference type="ARBA" id="ARBA00006213"/>
    </source>
</evidence>
<dbReference type="PANTHER" id="PTHR31376:SF62">
    <property type="entry name" value="PURINE PERMEASE 14-RELATED"/>
    <property type="match status" value="1"/>
</dbReference>
<feature type="transmembrane region" description="Helical" evidence="7">
    <location>
        <begin position="110"/>
        <end position="128"/>
    </location>
</feature>
<feature type="transmembrane region" description="Helical" evidence="7">
    <location>
        <begin position="165"/>
        <end position="184"/>
    </location>
</feature>
<feature type="transmembrane region" description="Helical" evidence="7">
    <location>
        <begin position="239"/>
        <end position="261"/>
    </location>
</feature>
<accession>A0ABD0ZVM6</accession>
<dbReference type="Pfam" id="PF16913">
    <property type="entry name" value="PUNUT"/>
    <property type="match status" value="1"/>
</dbReference>
<comment type="subcellular location">
    <subcellularLocation>
        <location evidence="1 7">Membrane</location>
        <topology evidence="1 7">Multi-pass membrane protein</topology>
    </subcellularLocation>
</comment>
<organism evidence="8 9">
    <name type="scientific">Cardamine amara subsp. amara</name>
    <dbReference type="NCBI Taxonomy" id="228776"/>
    <lineage>
        <taxon>Eukaryota</taxon>
        <taxon>Viridiplantae</taxon>
        <taxon>Streptophyta</taxon>
        <taxon>Embryophyta</taxon>
        <taxon>Tracheophyta</taxon>
        <taxon>Spermatophyta</taxon>
        <taxon>Magnoliopsida</taxon>
        <taxon>eudicotyledons</taxon>
        <taxon>Gunneridae</taxon>
        <taxon>Pentapetalae</taxon>
        <taxon>rosids</taxon>
        <taxon>malvids</taxon>
        <taxon>Brassicales</taxon>
        <taxon>Brassicaceae</taxon>
        <taxon>Cardamineae</taxon>
        <taxon>Cardamine</taxon>
    </lineage>
</organism>
<dbReference type="EMBL" id="JBANAX010000661">
    <property type="protein sequence ID" value="KAL1198619.1"/>
    <property type="molecule type" value="Genomic_DNA"/>
</dbReference>
<protein>
    <recommendedName>
        <fullName evidence="7">Probable purine permease</fullName>
    </recommendedName>
</protein>
<feature type="transmembrane region" description="Helical" evidence="7">
    <location>
        <begin position="339"/>
        <end position="358"/>
    </location>
</feature>
<evidence type="ECO:0000256" key="7">
    <source>
        <dbReference type="RuleBase" id="RU368015"/>
    </source>
</evidence>
<keyword evidence="5 7" id="KW-1133">Transmembrane helix</keyword>
<dbReference type="GO" id="GO:0005345">
    <property type="term" value="F:purine nucleobase transmembrane transporter activity"/>
    <property type="evidence" value="ECO:0007669"/>
    <property type="project" value="UniProtKB-UniRule"/>
</dbReference>
<dbReference type="GO" id="GO:0015211">
    <property type="term" value="F:purine nucleoside transmembrane transporter activity"/>
    <property type="evidence" value="ECO:0007669"/>
    <property type="project" value="UniProtKB-UniRule"/>
</dbReference>
<evidence type="ECO:0000256" key="3">
    <source>
        <dbReference type="ARBA" id="ARBA00022448"/>
    </source>
</evidence>
<dbReference type="GO" id="GO:0016020">
    <property type="term" value="C:membrane"/>
    <property type="evidence" value="ECO:0007669"/>
    <property type="project" value="UniProtKB-SubCell"/>
</dbReference>
<evidence type="ECO:0000256" key="6">
    <source>
        <dbReference type="ARBA" id="ARBA00023136"/>
    </source>
</evidence>
<dbReference type="PANTHER" id="PTHR31376">
    <property type="entry name" value="OS09G0467300 PROTEIN-RELATED"/>
    <property type="match status" value="1"/>
</dbReference>
<evidence type="ECO:0000256" key="1">
    <source>
        <dbReference type="ARBA" id="ARBA00004141"/>
    </source>
</evidence>
<dbReference type="InterPro" id="IPR030182">
    <property type="entry name" value="PUP_plant"/>
</dbReference>
<feature type="transmembrane region" description="Helical" evidence="7">
    <location>
        <begin position="71"/>
        <end position="90"/>
    </location>
</feature>
<keyword evidence="6 7" id="KW-0472">Membrane</keyword>
<comment type="caution">
    <text evidence="8">The sequence shown here is derived from an EMBL/GenBank/DDBJ whole genome shotgun (WGS) entry which is preliminary data.</text>
</comment>
<dbReference type="AlphaFoldDB" id="A0ABD0ZVM6"/>
<keyword evidence="3 7" id="KW-0813">Transport</keyword>